<evidence type="ECO:0000313" key="2">
    <source>
        <dbReference type="EMBL" id="CAI8584460.1"/>
    </source>
</evidence>
<name>A0AAV0YIQ4_VICFA</name>
<dbReference type="InterPro" id="IPR002182">
    <property type="entry name" value="NB-ARC"/>
</dbReference>
<dbReference type="Proteomes" id="UP001157006">
    <property type="component" value="Unassembled WGS sequence"/>
</dbReference>
<dbReference type="SUPFAM" id="SSF52540">
    <property type="entry name" value="P-loop containing nucleoside triphosphate hydrolases"/>
    <property type="match status" value="1"/>
</dbReference>
<gene>
    <name evidence="2" type="ORF">VFH_U075800</name>
</gene>
<dbReference type="InterPro" id="IPR000157">
    <property type="entry name" value="TIR_dom"/>
</dbReference>
<dbReference type="PROSITE" id="PS50104">
    <property type="entry name" value="TIR"/>
    <property type="match status" value="1"/>
</dbReference>
<dbReference type="GO" id="GO:0006952">
    <property type="term" value="P:defense response"/>
    <property type="evidence" value="ECO:0007669"/>
    <property type="project" value="InterPro"/>
</dbReference>
<evidence type="ECO:0000313" key="3">
    <source>
        <dbReference type="Proteomes" id="UP001157006"/>
    </source>
</evidence>
<dbReference type="SMART" id="SM00255">
    <property type="entry name" value="TIR"/>
    <property type="match status" value="1"/>
</dbReference>
<dbReference type="InterPro" id="IPR027417">
    <property type="entry name" value="P-loop_NTPase"/>
</dbReference>
<dbReference type="GO" id="GO:0043531">
    <property type="term" value="F:ADP binding"/>
    <property type="evidence" value="ECO:0007669"/>
    <property type="project" value="InterPro"/>
</dbReference>
<protein>
    <recommendedName>
        <fullName evidence="1">TIR domain-containing protein</fullName>
    </recommendedName>
</protein>
<evidence type="ECO:0000259" key="1">
    <source>
        <dbReference type="PROSITE" id="PS50104"/>
    </source>
</evidence>
<dbReference type="Gene3D" id="3.40.50.300">
    <property type="entry name" value="P-loop containing nucleotide triphosphate hydrolases"/>
    <property type="match status" value="1"/>
</dbReference>
<reference evidence="2 3" key="1">
    <citation type="submission" date="2023-01" db="EMBL/GenBank/DDBJ databases">
        <authorList>
            <person name="Kreplak J."/>
        </authorList>
    </citation>
    <scope>NUCLEOTIDE SEQUENCE [LARGE SCALE GENOMIC DNA]</scope>
</reference>
<dbReference type="PRINTS" id="PR00364">
    <property type="entry name" value="DISEASERSIST"/>
</dbReference>
<dbReference type="Gene3D" id="3.40.50.10140">
    <property type="entry name" value="Toll/interleukin-1 receptor homology (TIR) domain"/>
    <property type="match status" value="1"/>
</dbReference>
<dbReference type="InterPro" id="IPR044974">
    <property type="entry name" value="Disease_R_plants"/>
</dbReference>
<dbReference type="Pfam" id="PF01582">
    <property type="entry name" value="TIR"/>
    <property type="match status" value="1"/>
</dbReference>
<accession>A0AAV0YIQ4</accession>
<sequence>MALLQSPKSSSFSYGFTYDVFLSFRGPDTRYGFTGNLHKALCDTGIRAFIDDRELEGGDDIKTSLSEAIQDSRIAILVFSANYASSSFCLDELDILSNVPDILLDTDSFTETIICLDRNEYEYNLIGEIVKKVTNKINRVPLHVANYPVGLQSRLQKVNSLFDVRFDDKVQMLGIYGIGGLGKTTLARAIYNSMADQFEVLCFLHNVRGNSAKYNLERLREMILSKIKGPEIRLGDVSEGIPILKQRLHCKKVLLVLDDVDDLKQLQVFSWRT</sequence>
<keyword evidence="3" id="KW-1185">Reference proteome</keyword>
<dbReference type="EMBL" id="CATIWC010001808">
    <property type="protein sequence ID" value="CAI8584460.1"/>
    <property type="molecule type" value="Genomic_DNA"/>
</dbReference>
<dbReference type="PANTHER" id="PTHR11017">
    <property type="entry name" value="LEUCINE-RICH REPEAT-CONTAINING PROTEIN"/>
    <property type="match status" value="1"/>
</dbReference>
<dbReference type="InterPro" id="IPR035897">
    <property type="entry name" value="Toll_tir_struct_dom_sf"/>
</dbReference>
<dbReference type="GO" id="GO:0007165">
    <property type="term" value="P:signal transduction"/>
    <property type="evidence" value="ECO:0007669"/>
    <property type="project" value="InterPro"/>
</dbReference>
<dbReference type="SUPFAM" id="SSF52200">
    <property type="entry name" value="Toll/Interleukin receptor TIR domain"/>
    <property type="match status" value="1"/>
</dbReference>
<feature type="domain" description="TIR" evidence="1">
    <location>
        <begin position="16"/>
        <end position="137"/>
    </location>
</feature>
<proteinExistence type="predicted"/>
<organism evidence="2 3">
    <name type="scientific">Vicia faba</name>
    <name type="common">Broad bean</name>
    <name type="synonym">Faba vulgaris</name>
    <dbReference type="NCBI Taxonomy" id="3906"/>
    <lineage>
        <taxon>Eukaryota</taxon>
        <taxon>Viridiplantae</taxon>
        <taxon>Streptophyta</taxon>
        <taxon>Embryophyta</taxon>
        <taxon>Tracheophyta</taxon>
        <taxon>Spermatophyta</taxon>
        <taxon>Magnoliopsida</taxon>
        <taxon>eudicotyledons</taxon>
        <taxon>Gunneridae</taxon>
        <taxon>Pentapetalae</taxon>
        <taxon>rosids</taxon>
        <taxon>fabids</taxon>
        <taxon>Fabales</taxon>
        <taxon>Fabaceae</taxon>
        <taxon>Papilionoideae</taxon>
        <taxon>50 kb inversion clade</taxon>
        <taxon>NPAAA clade</taxon>
        <taxon>Hologalegina</taxon>
        <taxon>IRL clade</taxon>
        <taxon>Fabeae</taxon>
        <taxon>Vicia</taxon>
    </lineage>
</organism>
<comment type="caution">
    <text evidence="2">The sequence shown here is derived from an EMBL/GenBank/DDBJ whole genome shotgun (WGS) entry which is preliminary data.</text>
</comment>
<dbReference type="Pfam" id="PF00931">
    <property type="entry name" value="NB-ARC"/>
    <property type="match status" value="1"/>
</dbReference>
<dbReference type="PANTHER" id="PTHR11017:SF219">
    <property type="entry name" value="ARCHAEAL ATPASE"/>
    <property type="match status" value="1"/>
</dbReference>
<dbReference type="AlphaFoldDB" id="A0AAV0YIQ4"/>